<sequence>MGAIQLGKMSTSTLAPLRTTFVLAIVVICLIWSLLALDMPMASSQISEDGAQEVITEAQDNAAKVDAGSTTGGTSTGGTSGENNDVVVTVPSTEEQSNEAGKALESSQGNVSDRPLILYAYADSKDGSALENLKFFIAHGLHAAADFVFILNGETDAKAIIPAKDNIRLVQRPNECYDLGAYSEVLLKDDLYKNYKRFITLNASVRGPFIPYWSEGCWTDMFLSKVTDEVKLVGITANCWPTFHIQSMIWATDIIGIETLLFPPQKALDYLSTHPIKLPPASKDTDMTS</sequence>
<evidence type="ECO:0000256" key="1">
    <source>
        <dbReference type="SAM" id="MobiDB-lite"/>
    </source>
</evidence>
<name>A0A8H7T4V9_9HELO</name>
<accession>A0A8H7T4V9</accession>
<protein>
    <submittedName>
        <fullName evidence="3">Uncharacterized protein</fullName>
    </submittedName>
</protein>
<proteinExistence type="predicted"/>
<feature type="compositionally biased region" description="Gly residues" evidence="1">
    <location>
        <begin position="70"/>
        <end position="80"/>
    </location>
</feature>
<gene>
    <name evidence="3" type="ORF">IFR04_014406</name>
</gene>
<keyword evidence="2" id="KW-1133">Transmembrane helix</keyword>
<dbReference type="OrthoDB" id="526941at2759"/>
<feature type="transmembrane region" description="Helical" evidence="2">
    <location>
        <begin position="20"/>
        <end position="37"/>
    </location>
</feature>
<dbReference type="EMBL" id="JAFJYH010000377">
    <property type="protein sequence ID" value="KAG4412442.1"/>
    <property type="molecule type" value="Genomic_DNA"/>
</dbReference>
<reference evidence="3" key="1">
    <citation type="submission" date="2021-02" db="EMBL/GenBank/DDBJ databases">
        <title>Genome sequence Cadophora malorum strain M34.</title>
        <authorList>
            <person name="Stefanovic E."/>
            <person name="Vu D."/>
            <person name="Scully C."/>
            <person name="Dijksterhuis J."/>
            <person name="Roader J."/>
            <person name="Houbraken J."/>
        </authorList>
    </citation>
    <scope>NUCLEOTIDE SEQUENCE</scope>
    <source>
        <strain evidence="3">M34</strain>
    </source>
</reference>
<comment type="caution">
    <text evidence="3">The sequence shown here is derived from an EMBL/GenBank/DDBJ whole genome shotgun (WGS) entry which is preliminary data.</text>
</comment>
<keyword evidence="2" id="KW-0812">Transmembrane</keyword>
<keyword evidence="4" id="KW-1185">Reference proteome</keyword>
<evidence type="ECO:0000313" key="3">
    <source>
        <dbReference type="EMBL" id="KAG4412442.1"/>
    </source>
</evidence>
<dbReference type="AlphaFoldDB" id="A0A8H7T4V9"/>
<evidence type="ECO:0000313" key="4">
    <source>
        <dbReference type="Proteomes" id="UP000664132"/>
    </source>
</evidence>
<organism evidence="3 4">
    <name type="scientific">Cadophora malorum</name>
    <dbReference type="NCBI Taxonomy" id="108018"/>
    <lineage>
        <taxon>Eukaryota</taxon>
        <taxon>Fungi</taxon>
        <taxon>Dikarya</taxon>
        <taxon>Ascomycota</taxon>
        <taxon>Pezizomycotina</taxon>
        <taxon>Leotiomycetes</taxon>
        <taxon>Helotiales</taxon>
        <taxon>Ploettnerulaceae</taxon>
        <taxon>Cadophora</taxon>
    </lineage>
</organism>
<feature type="region of interest" description="Disordered" evidence="1">
    <location>
        <begin position="60"/>
        <end position="85"/>
    </location>
</feature>
<keyword evidence="2" id="KW-0472">Membrane</keyword>
<dbReference type="Proteomes" id="UP000664132">
    <property type="component" value="Unassembled WGS sequence"/>
</dbReference>
<feature type="non-terminal residue" evidence="3">
    <location>
        <position position="1"/>
    </location>
</feature>
<evidence type="ECO:0000256" key="2">
    <source>
        <dbReference type="SAM" id="Phobius"/>
    </source>
</evidence>